<evidence type="ECO:0000313" key="2">
    <source>
        <dbReference type="Proteomes" id="UP000070444"/>
    </source>
</evidence>
<dbReference type="OrthoDB" id="10013825at2759"/>
<evidence type="ECO:0000313" key="1">
    <source>
        <dbReference type="EMBL" id="KXN71050.1"/>
    </source>
</evidence>
<dbReference type="EMBL" id="KQ964485">
    <property type="protein sequence ID" value="KXN71050.1"/>
    <property type="molecule type" value="Genomic_DNA"/>
</dbReference>
<gene>
    <name evidence="1" type="ORF">CONCODRAFT_84895</name>
</gene>
<sequence>MAAPPNYYCFNNLSYPCQPIILPPIKYPSPITIRPPVSYPTATYTPPAPTYAPAPPSDDACNSAKYKNLIGSTYNPGTKTFTQGYSVLLTADQLPKPNLILTPGSITTMDFIENRLRVYYDDGNKNVVTDLRCG</sequence>
<proteinExistence type="predicted"/>
<dbReference type="Proteomes" id="UP000070444">
    <property type="component" value="Unassembled WGS sequence"/>
</dbReference>
<dbReference type="Gene3D" id="3.30.10.10">
    <property type="entry name" value="Trypsin Inhibitor V, subunit A"/>
    <property type="match status" value="1"/>
</dbReference>
<dbReference type="AlphaFoldDB" id="A0A137P7S0"/>
<reference evidence="1 2" key="1">
    <citation type="journal article" date="2015" name="Genome Biol. Evol.">
        <title>Phylogenomic analyses indicate that early fungi evolved digesting cell walls of algal ancestors of land plants.</title>
        <authorList>
            <person name="Chang Y."/>
            <person name="Wang S."/>
            <person name="Sekimoto S."/>
            <person name="Aerts A.L."/>
            <person name="Choi C."/>
            <person name="Clum A."/>
            <person name="LaButti K.M."/>
            <person name="Lindquist E.A."/>
            <person name="Yee Ngan C."/>
            <person name="Ohm R.A."/>
            <person name="Salamov A.A."/>
            <person name="Grigoriev I.V."/>
            <person name="Spatafora J.W."/>
            <person name="Berbee M.L."/>
        </authorList>
    </citation>
    <scope>NUCLEOTIDE SEQUENCE [LARGE SCALE GENOMIC DNA]</scope>
    <source>
        <strain evidence="1 2">NRRL 28638</strain>
    </source>
</reference>
<protein>
    <submittedName>
        <fullName evidence="1">Uncharacterized protein</fullName>
    </submittedName>
</protein>
<name>A0A137P7S0_CONC2</name>
<organism evidence="1 2">
    <name type="scientific">Conidiobolus coronatus (strain ATCC 28846 / CBS 209.66 / NRRL 28638)</name>
    <name type="common">Delacroixia coronata</name>
    <dbReference type="NCBI Taxonomy" id="796925"/>
    <lineage>
        <taxon>Eukaryota</taxon>
        <taxon>Fungi</taxon>
        <taxon>Fungi incertae sedis</taxon>
        <taxon>Zoopagomycota</taxon>
        <taxon>Entomophthoromycotina</taxon>
        <taxon>Entomophthoromycetes</taxon>
        <taxon>Entomophthorales</taxon>
        <taxon>Ancylistaceae</taxon>
        <taxon>Conidiobolus</taxon>
    </lineage>
</organism>
<keyword evidence="2" id="KW-1185">Reference proteome</keyword>
<accession>A0A137P7S0</accession>